<feature type="transmembrane region" description="Helical" evidence="11">
    <location>
        <begin position="1404"/>
        <end position="1424"/>
    </location>
</feature>
<dbReference type="CDD" id="cd03232">
    <property type="entry name" value="ABCG_PDR_domain2"/>
    <property type="match status" value="1"/>
</dbReference>
<evidence type="ECO:0000256" key="10">
    <source>
        <dbReference type="SAM" id="MobiDB-lite"/>
    </source>
</evidence>
<sequence>MVRPQEYQPQVGWGQAGGMSGPALSTLGHDLMGSDAHLLNTTESAYLQLAQDGGHDGHHGSSIMESHPESVDSLEHAPGVQPASKEHPQPQPQALGSLPEGSPVEDGLDDEHQMPEDEELRRAAVERDVRESQRSFKHVVRNPGKGHVVVDTRQLGRKTKASKEARQLLVDQALATKDQDNERFTRKLRARFDRANVEFAKNEVRFENLSIEADVYVGNRAMPTIPNSFRNLAEQGLQLLRLKKSEKRRFTILENVSGSLPSGTLTLLLGPPGSGKTTLLKALAGKLRSSSSLTVHGKITYNGETFDRFVPQRTASYVDQVDNHIAELTVRETLDFAARCQGVGHKAGYMEQLRQREKEMGIDPDPEIDAFMRASTVSGKRHSLVTELTLRILGLEVCADTVVGSNFVRGISGGQRKRVTTGEMIVGPKKTLFMDEISTGLDSSTTFLIIKCIRNFVHLQEATVLISLLQPAPETFDLFDDVILLSEGHIVYHGDREGCMPFFNTMGFELPSRKGIPEFLQEVTSRKDQAQYWGRESEPYKFVPVKAFAEAFLKTDGGKRNMERLQQPLASNNGNLDPLVRSRYALSPWAAFKACLRREWILMQRHAFLYVFRTAQVAFVSFCVATVFFRTHLKKHDLNDGNKYLGLTFQALVHMMFNAYSEMSIVTGSLSGFYKQRDDLFYPAIAGVLPTTLLRIPYSIVESLVFTGIVYYVTGLEPTASRFLIFWLILLLIHQMSVGLFRLAGWVGRTLVAATTVGCLTLFFIIVLGGFVLAKRDVHPWVIWGFWSSPLMYGQMALAINELSGPQWQKPYYLDPSQQLGRAVIDNRSLFPEHWWIWVAVGVLIGYAVILNGLGILAATFLNPTGGSGATMPLEALEEREANRLGNTDRSSMLGGAAAKDKEPVAPVDIETGLETIGAAVGKSQKRISPADNDGKADMNSARRIKMGSGGSGKGMILPFEPLHLTFHDVWYRVNLPKAMKDKPGVATDNPGGGKPMLTLLRSISGAFRPGILTALVGVSGAGKTTLMDVLAGRKNSGKIEGDIRVEGHPKEQATFARVCGYVEQNDIHSPQLTVEESLHFSATLRLHDVEKAKTEEFVGQVMELTELTLLRHALVGLSGVTGLSVEQRKRLTIAVELVANPSIIFMDEPTTGLDARAAAIVMRSTRNTVNTGRTVVCTIHQPSIDIFEAFDDLLLLKRGGLVIYMGSLGERSVDLVQYFQGIQGVPHIREGLNPATWMLEISTLTQEERIGVDFADCYRDSELFRKNEELIERYSQPKEGSQALSFETAFPRNRLTQFRMLLWKNNLTYWRSPAYNSVRMVFTVILGLVVGATYWRLGDRRTSEQDVLNVMGALFVATIFLGLTNGSTVQPVVAIERASFYREQAAGMYGSYPYALAQTLVEVPYSVVQGVLYSLITYWMFYFFVDAGKFFWYTFFLILTLNYFTLYGIMAVALSPSVQIAAVVSSAFYSLWFLFAGFIIARPAIPGWWQWYYWLDPVSFTLYSLVVSQLGDDHNDMIAVEGVAEPVDVASWINNYFGFKYKLLGFMVLILCGWNIIFHICAALALKFFNFQKR</sequence>
<keyword evidence="9 11" id="KW-0472">Membrane</keyword>
<feature type="domain" description="ABC transporter" evidence="12">
    <location>
        <begin position="965"/>
        <end position="1225"/>
    </location>
</feature>
<keyword evidence="3" id="KW-0813">Transport</keyword>
<dbReference type="GO" id="GO:0071944">
    <property type="term" value="C:cell periphery"/>
    <property type="evidence" value="ECO:0007669"/>
    <property type="project" value="UniProtKB-ARBA"/>
</dbReference>
<dbReference type="GO" id="GO:0016020">
    <property type="term" value="C:membrane"/>
    <property type="evidence" value="ECO:0007669"/>
    <property type="project" value="UniProtKB-SubCell"/>
</dbReference>
<dbReference type="Pfam" id="PF01061">
    <property type="entry name" value="ABC2_membrane"/>
    <property type="match status" value="2"/>
</dbReference>
<evidence type="ECO:0000256" key="2">
    <source>
        <dbReference type="ARBA" id="ARBA00006012"/>
    </source>
</evidence>
<feature type="transmembrane region" description="Helical" evidence="11">
    <location>
        <begin position="1461"/>
        <end position="1482"/>
    </location>
</feature>
<dbReference type="InterPro" id="IPR013581">
    <property type="entry name" value="PDR_assoc"/>
</dbReference>
<feature type="region of interest" description="Disordered" evidence="10">
    <location>
        <begin position="923"/>
        <end position="943"/>
    </location>
</feature>
<evidence type="ECO:0000259" key="12">
    <source>
        <dbReference type="PROSITE" id="PS50893"/>
    </source>
</evidence>
<evidence type="ECO:0000256" key="5">
    <source>
        <dbReference type="ARBA" id="ARBA00022737"/>
    </source>
</evidence>
<evidence type="ECO:0000256" key="7">
    <source>
        <dbReference type="ARBA" id="ARBA00022840"/>
    </source>
</evidence>
<dbReference type="InterPro" id="IPR003593">
    <property type="entry name" value="AAA+_ATPase"/>
</dbReference>
<protein>
    <recommendedName>
        <fullName evidence="12">ABC transporter domain-containing protein</fullName>
    </recommendedName>
</protein>
<dbReference type="Pfam" id="PF08370">
    <property type="entry name" value="PDR_assoc"/>
    <property type="match status" value="1"/>
</dbReference>
<evidence type="ECO:0000256" key="11">
    <source>
        <dbReference type="SAM" id="Phobius"/>
    </source>
</evidence>
<feature type="domain" description="ABC transporter" evidence="12">
    <location>
        <begin position="237"/>
        <end position="512"/>
    </location>
</feature>
<evidence type="ECO:0000256" key="6">
    <source>
        <dbReference type="ARBA" id="ARBA00022741"/>
    </source>
</evidence>
<feature type="compositionally biased region" description="Basic and acidic residues" evidence="10">
    <location>
        <begin position="66"/>
        <end position="75"/>
    </location>
</feature>
<dbReference type="GO" id="GO:0016887">
    <property type="term" value="F:ATP hydrolysis activity"/>
    <property type="evidence" value="ECO:0007669"/>
    <property type="project" value="InterPro"/>
</dbReference>
<dbReference type="Proteomes" id="UP001438707">
    <property type="component" value="Unassembled WGS sequence"/>
</dbReference>
<evidence type="ECO:0000256" key="4">
    <source>
        <dbReference type="ARBA" id="ARBA00022692"/>
    </source>
</evidence>
<dbReference type="PANTHER" id="PTHR19241">
    <property type="entry name" value="ATP-BINDING CASSETTE TRANSPORTER"/>
    <property type="match status" value="1"/>
</dbReference>
<feature type="transmembrane region" description="Helical" evidence="11">
    <location>
        <begin position="725"/>
        <end position="745"/>
    </location>
</feature>
<dbReference type="InterPro" id="IPR034003">
    <property type="entry name" value="ABCG_PDR_2"/>
</dbReference>
<comment type="subcellular location">
    <subcellularLocation>
        <location evidence="1">Membrane</location>
        <topology evidence="1">Multi-pass membrane protein</topology>
    </subcellularLocation>
</comment>
<dbReference type="Pfam" id="PF19055">
    <property type="entry name" value="ABC2_membrane_7"/>
    <property type="match status" value="1"/>
</dbReference>
<dbReference type="PROSITE" id="PS50893">
    <property type="entry name" value="ABC_TRANSPORTER_2"/>
    <property type="match status" value="2"/>
</dbReference>
<dbReference type="GO" id="GO:0005524">
    <property type="term" value="F:ATP binding"/>
    <property type="evidence" value="ECO:0007669"/>
    <property type="project" value="UniProtKB-KW"/>
</dbReference>
<evidence type="ECO:0000256" key="9">
    <source>
        <dbReference type="ARBA" id="ARBA00023136"/>
    </source>
</evidence>
<feature type="transmembrane region" description="Helical" evidence="11">
    <location>
        <begin position="1348"/>
        <end position="1365"/>
    </location>
</feature>
<dbReference type="FunFam" id="3.40.50.300:FF:000059">
    <property type="entry name" value="ABC transporter G family member 40"/>
    <property type="match status" value="1"/>
</dbReference>
<name>A0AAW1QLC8_9CHLO</name>
<dbReference type="EMBL" id="JALJOS010000034">
    <property type="protein sequence ID" value="KAK9822073.1"/>
    <property type="molecule type" value="Genomic_DNA"/>
</dbReference>
<feature type="transmembrane region" description="Helical" evidence="11">
    <location>
        <begin position="1544"/>
        <end position="1567"/>
    </location>
</feature>
<dbReference type="InterPro" id="IPR013525">
    <property type="entry name" value="ABC2_TM"/>
</dbReference>
<keyword evidence="7" id="KW-0067">ATP-binding</keyword>
<evidence type="ECO:0000256" key="3">
    <source>
        <dbReference type="ARBA" id="ARBA00022448"/>
    </source>
</evidence>
<dbReference type="Gene3D" id="3.40.50.300">
    <property type="entry name" value="P-loop containing nucleotide triphosphate hydrolases"/>
    <property type="match status" value="2"/>
</dbReference>
<keyword evidence="8 11" id="KW-1133">Transmembrane helix</keyword>
<dbReference type="InterPro" id="IPR043926">
    <property type="entry name" value="ABCG_dom"/>
</dbReference>
<feature type="transmembrane region" description="Helical" evidence="11">
    <location>
        <begin position="607"/>
        <end position="629"/>
    </location>
</feature>
<comment type="similarity">
    <text evidence="2">Belongs to the ABC transporter superfamily. ABCG family. PDR (TC 3.A.1.205) subfamily.</text>
</comment>
<dbReference type="FunFam" id="3.40.50.300:FF:000179">
    <property type="entry name" value="ABC transporter G family member 34"/>
    <property type="match status" value="1"/>
</dbReference>
<keyword evidence="6" id="KW-0547">Nucleotide-binding</keyword>
<feature type="transmembrane region" description="Helical" evidence="11">
    <location>
        <begin position="1315"/>
        <end position="1336"/>
    </location>
</feature>
<dbReference type="SMART" id="SM00382">
    <property type="entry name" value="AAA"/>
    <property type="match status" value="2"/>
</dbReference>
<feature type="transmembrane region" description="Helical" evidence="11">
    <location>
        <begin position="680"/>
        <end position="713"/>
    </location>
</feature>
<dbReference type="Pfam" id="PF00005">
    <property type="entry name" value="ABC_tran"/>
    <property type="match status" value="2"/>
</dbReference>
<feature type="transmembrane region" description="Helical" evidence="11">
    <location>
        <begin position="1494"/>
        <end position="1512"/>
    </location>
</feature>
<dbReference type="InterPro" id="IPR029481">
    <property type="entry name" value="ABC_trans_N"/>
</dbReference>
<proteinExistence type="inferred from homology"/>
<gene>
    <name evidence="13" type="ORF">WJX74_005127</name>
</gene>
<keyword evidence="5" id="KW-0677">Repeat</keyword>
<keyword evidence="14" id="KW-1185">Reference proteome</keyword>
<comment type="caution">
    <text evidence="13">The sequence shown here is derived from an EMBL/GenBank/DDBJ whole genome shotgun (WGS) entry which is preliminary data.</text>
</comment>
<keyword evidence="4 11" id="KW-0812">Transmembrane</keyword>
<evidence type="ECO:0000256" key="8">
    <source>
        <dbReference type="ARBA" id="ARBA00022989"/>
    </source>
</evidence>
<feature type="transmembrane region" description="Helical" evidence="11">
    <location>
        <begin position="1431"/>
        <end position="1455"/>
    </location>
</feature>
<feature type="region of interest" description="Disordered" evidence="10">
    <location>
        <begin position="51"/>
        <end position="119"/>
    </location>
</feature>
<dbReference type="InterPro" id="IPR027417">
    <property type="entry name" value="P-loop_NTPase"/>
</dbReference>
<evidence type="ECO:0000313" key="13">
    <source>
        <dbReference type="EMBL" id="KAK9822073.1"/>
    </source>
</evidence>
<dbReference type="InterPro" id="IPR003439">
    <property type="entry name" value="ABC_transporter-like_ATP-bd"/>
</dbReference>
<dbReference type="Pfam" id="PF14510">
    <property type="entry name" value="ABC_trans_N"/>
    <property type="match status" value="1"/>
</dbReference>
<dbReference type="GO" id="GO:0140359">
    <property type="term" value="F:ABC-type transporter activity"/>
    <property type="evidence" value="ECO:0007669"/>
    <property type="project" value="InterPro"/>
</dbReference>
<reference evidence="13 14" key="1">
    <citation type="journal article" date="2024" name="Nat. Commun.">
        <title>Phylogenomics reveals the evolutionary origins of lichenization in chlorophyte algae.</title>
        <authorList>
            <person name="Puginier C."/>
            <person name="Libourel C."/>
            <person name="Otte J."/>
            <person name="Skaloud P."/>
            <person name="Haon M."/>
            <person name="Grisel S."/>
            <person name="Petersen M."/>
            <person name="Berrin J.G."/>
            <person name="Delaux P.M."/>
            <person name="Dal Grande F."/>
            <person name="Keller J."/>
        </authorList>
    </citation>
    <scope>NUCLEOTIDE SEQUENCE [LARGE SCALE GENOMIC DNA]</scope>
    <source>
        <strain evidence="13 14">SAG 2145</strain>
    </source>
</reference>
<evidence type="ECO:0000313" key="14">
    <source>
        <dbReference type="Proteomes" id="UP001438707"/>
    </source>
</evidence>
<feature type="compositionally biased region" description="Basic and acidic residues" evidence="10">
    <location>
        <begin position="110"/>
        <end position="119"/>
    </location>
</feature>
<organism evidence="13 14">
    <name type="scientific">Apatococcus lobatus</name>
    <dbReference type="NCBI Taxonomy" id="904363"/>
    <lineage>
        <taxon>Eukaryota</taxon>
        <taxon>Viridiplantae</taxon>
        <taxon>Chlorophyta</taxon>
        <taxon>core chlorophytes</taxon>
        <taxon>Trebouxiophyceae</taxon>
        <taxon>Chlorellales</taxon>
        <taxon>Chlorellaceae</taxon>
        <taxon>Apatococcus</taxon>
    </lineage>
</organism>
<evidence type="ECO:0000256" key="1">
    <source>
        <dbReference type="ARBA" id="ARBA00004141"/>
    </source>
</evidence>
<dbReference type="SUPFAM" id="SSF52540">
    <property type="entry name" value="P-loop containing nucleoside triphosphate hydrolases"/>
    <property type="match status" value="2"/>
</dbReference>
<accession>A0AAW1QLC8</accession>
<feature type="transmembrane region" description="Helical" evidence="11">
    <location>
        <begin position="835"/>
        <end position="862"/>
    </location>
</feature>
<feature type="transmembrane region" description="Helical" evidence="11">
    <location>
        <begin position="751"/>
        <end position="774"/>
    </location>
</feature>